<comment type="function">
    <text evidence="8">Catalyzes the ATP-dependent phosphorylation of fructose-l-phosphate to fructose-l,6-bisphosphate.</text>
</comment>
<dbReference type="PIRSF" id="PIRSF000535">
    <property type="entry name" value="1PFK/6PFK/LacC"/>
    <property type="match status" value="1"/>
</dbReference>
<feature type="domain" description="Carbohydrate kinase PfkB" evidence="9">
    <location>
        <begin position="22"/>
        <end position="305"/>
    </location>
</feature>
<gene>
    <name evidence="10" type="primary">pfkB</name>
    <name evidence="10" type="ORF">WG926_16200</name>
</gene>
<dbReference type="InterPro" id="IPR011611">
    <property type="entry name" value="PfkB_dom"/>
</dbReference>
<evidence type="ECO:0000259" key="9">
    <source>
        <dbReference type="Pfam" id="PF00294"/>
    </source>
</evidence>
<evidence type="ECO:0000256" key="6">
    <source>
        <dbReference type="ARBA" id="ARBA00047745"/>
    </source>
</evidence>
<dbReference type="RefSeq" id="WP_345936039.1">
    <property type="nucleotide sequence ID" value="NZ_JBBKTV010000019.1"/>
</dbReference>
<dbReference type="PANTHER" id="PTHR46566">
    <property type="entry name" value="1-PHOSPHOFRUCTOKINASE-RELATED"/>
    <property type="match status" value="1"/>
</dbReference>
<dbReference type="InterPro" id="IPR029056">
    <property type="entry name" value="Ribokinase-like"/>
</dbReference>
<evidence type="ECO:0000256" key="4">
    <source>
        <dbReference type="ARBA" id="ARBA00022777"/>
    </source>
</evidence>
<dbReference type="EMBL" id="JBBKTW010000006">
    <property type="protein sequence ID" value="MEN2989859.1"/>
    <property type="molecule type" value="Genomic_DNA"/>
</dbReference>
<evidence type="ECO:0000256" key="7">
    <source>
        <dbReference type="PIRNR" id="PIRNR000535"/>
    </source>
</evidence>
<accession>A0ABU9YM30</accession>
<dbReference type="InterPro" id="IPR017583">
    <property type="entry name" value="Tagatose/fructose_Pkinase"/>
</dbReference>
<comment type="caution">
    <text evidence="10">The sequence shown here is derived from an EMBL/GenBank/DDBJ whole genome shotgun (WGS) entry which is preliminary data.</text>
</comment>
<dbReference type="NCBIfam" id="TIGR03828">
    <property type="entry name" value="pfkB"/>
    <property type="match status" value="1"/>
</dbReference>
<dbReference type="PROSITE" id="PS00583">
    <property type="entry name" value="PFKB_KINASES_1"/>
    <property type="match status" value="1"/>
</dbReference>
<protein>
    <recommendedName>
        <fullName evidence="7">Phosphofructokinase</fullName>
    </recommendedName>
</protein>
<comment type="catalytic activity">
    <reaction evidence="6 8">
        <text>beta-D-fructose 1-phosphate + ATP = beta-D-fructose 1,6-bisphosphate + ADP + H(+)</text>
        <dbReference type="Rhea" id="RHEA:14213"/>
        <dbReference type="ChEBI" id="CHEBI:15378"/>
        <dbReference type="ChEBI" id="CHEBI:30616"/>
        <dbReference type="ChEBI" id="CHEBI:32966"/>
        <dbReference type="ChEBI" id="CHEBI:138881"/>
        <dbReference type="ChEBI" id="CHEBI:456216"/>
        <dbReference type="EC" id="2.7.1.56"/>
    </reaction>
</comment>
<keyword evidence="3 8" id="KW-0547">Nucleotide-binding</keyword>
<dbReference type="PANTHER" id="PTHR46566:SF5">
    <property type="entry name" value="1-PHOSPHOFRUCTOKINASE"/>
    <property type="match status" value="1"/>
</dbReference>
<dbReference type="Gene3D" id="3.40.1190.20">
    <property type="match status" value="1"/>
</dbReference>
<keyword evidence="4 8" id="KW-0418">Kinase</keyword>
<proteinExistence type="inferred from homology"/>
<evidence type="ECO:0000313" key="10">
    <source>
        <dbReference type="EMBL" id="MEN2989859.1"/>
    </source>
</evidence>
<dbReference type="NCBIfam" id="TIGR03168">
    <property type="entry name" value="1-PFK"/>
    <property type="match status" value="1"/>
</dbReference>
<evidence type="ECO:0000313" key="11">
    <source>
        <dbReference type="Proteomes" id="UP001413721"/>
    </source>
</evidence>
<keyword evidence="11" id="KW-1185">Reference proteome</keyword>
<dbReference type="SUPFAM" id="SSF53613">
    <property type="entry name" value="Ribokinase-like"/>
    <property type="match status" value="1"/>
</dbReference>
<sequence length="336" mass="34076">MTAGMQRRASEQAPAPVVTVTLNPAIDQTVIIDRLTPGAVHRARRVERNAGGKGVNVASCLADWGLAATVTGVLGQDNTASFDALFAAGGIADRFIRVPGATRVNIKLADLDSADTTDINLPGLDVDTAAIGRLMAVLDDVAGAGAIVVLAGSLPAGVDTDLYRVLTGYLRGRGVRVVLDTSGPPLAAALDAPPEAMPDCVKPNRAELADWAGRPLDDGAAVVEAARALVRRGIGLVVVSLGADGALFVTVDDVIHAALPPERVLSTVGAGDAMVAGIVAAMAEGVAIEDLARRGVAFATAKLALVGPHLPPAPRVAALAAQVMLDHPLSPAGLRA</sequence>
<dbReference type="CDD" id="cd01164">
    <property type="entry name" value="FruK_PfkB_like"/>
    <property type="match status" value="1"/>
</dbReference>
<dbReference type="Pfam" id="PF00294">
    <property type="entry name" value="PfkB"/>
    <property type="match status" value="1"/>
</dbReference>
<dbReference type="PROSITE" id="PS00584">
    <property type="entry name" value="PFKB_KINASES_2"/>
    <property type="match status" value="1"/>
</dbReference>
<evidence type="ECO:0000256" key="8">
    <source>
        <dbReference type="RuleBase" id="RU369061"/>
    </source>
</evidence>
<comment type="similarity">
    <text evidence="1 7 8">Belongs to the carbohydrate kinase PfkB family.</text>
</comment>
<dbReference type="InterPro" id="IPR022463">
    <property type="entry name" value="1-PFruKinase"/>
</dbReference>
<evidence type="ECO:0000256" key="5">
    <source>
        <dbReference type="ARBA" id="ARBA00022840"/>
    </source>
</evidence>
<evidence type="ECO:0000256" key="2">
    <source>
        <dbReference type="ARBA" id="ARBA00022679"/>
    </source>
</evidence>
<reference evidence="10 11" key="1">
    <citation type="submission" date="2024-03" db="EMBL/GenBank/DDBJ databases">
        <title>High-quality draft genome sequencing of Tistrella sp. BH-R2-4.</title>
        <authorList>
            <person name="Dong C."/>
        </authorList>
    </citation>
    <scope>NUCLEOTIDE SEQUENCE [LARGE SCALE GENOMIC DNA]</scope>
    <source>
        <strain evidence="10 11">BH-R2-4</strain>
    </source>
</reference>
<organism evidence="10 11">
    <name type="scientific">Tistrella arctica</name>
    <dbReference type="NCBI Taxonomy" id="3133430"/>
    <lineage>
        <taxon>Bacteria</taxon>
        <taxon>Pseudomonadati</taxon>
        <taxon>Pseudomonadota</taxon>
        <taxon>Alphaproteobacteria</taxon>
        <taxon>Geminicoccales</taxon>
        <taxon>Geminicoccaceae</taxon>
        <taxon>Tistrella</taxon>
    </lineage>
</organism>
<keyword evidence="5 8" id="KW-0067">ATP-binding</keyword>
<dbReference type="InterPro" id="IPR002173">
    <property type="entry name" value="Carboh/pur_kinase_PfkB_CS"/>
</dbReference>
<dbReference type="GO" id="GO:0008662">
    <property type="term" value="F:1-phosphofructokinase activity"/>
    <property type="evidence" value="ECO:0007669"/>
    <property type="project" value="UniProtKB-EC"/>
</dbReference>
<evidence type="ECO:0000256" key="1">
    <source>
        <dbReference type="ARBA" id="ARBA00010688"/>
    </source>
</evidence>
<evidence type="ECO:0000256" key="3">
    <source>
        <dbReference type="ARBA" id="ARBA00022741"/>
    </source>
</evidence>
<keyword evidence="2 7" id="KW-0808">Transferase</keyword>
<name>A0ABU9YM30_9PROT</name>
<dbReference type="Proteomes" id="UP001413721">
    <property type="component" value="Unassembled WGS sequence"/>
</dbReference>